<feature type="domain" description="Protein kinase" evidence="1">
    <location>
        <begin position="1"/>
        <end position="231"/>
    </location>
</feature>
<dbReference type="SUPFAM" id="SSF56112">
    <property type="entry name" value="Protein kinase-like (PK-like)"/>
    <property type="match status" value="1"/>
</dbReference>
<dbReference type="InParanoid" id="A0A2K1X0C6"/>
<protein>
    <recommendedName>
        <fullName evidence="1">Protein kinase domain-containing protein</fullName>
    </recommendedName>
</protein>
<evidence type="ECO:0000259" key="1">
    <source>
        <dbReference type="PROSITE" id="PS50011"/>
    </source>
</evidence>
<dbReference type="InterPro" id="IPR011009">
    <property type="entry name" value="Kinase-like_dom_sf"/>
</dbReference>
<gene>
    <name evidence="2" type="ORF">POPTR_018G133800</name>
</gene>
<dbReference type="PROSITE" id="PS50011">
    <property type="entry name" value="PROTEIN_KINASE_DOM"/>
    <property type="match status" value="1"/>
</dbReference>
<name>A0A2K1X0C6_POPTR</name>
<dbReference type="EMBL" id="CM009307">
    <property type="protein sequence ID" value="PNS94227.1"/>
    <property type="molecule type" value="Genomic_DNA"/>
</dbReference>
<evidence type="ECO:0000313" key="2">
    <source>
        <dbReference type="EMBL" id="PNS94227.1"/>
    </source>
</evidence>
<dbReference type="Gene3D" id="3.30.200.20">
    <property type="entry name" value="Phosphorylase Kinase, domain 1"/>
    <property type="match status" value="1"/>
</dbReference>
<organism evidence="2 3">
    <name type="scientific">Populus trichocarpa</name>
    <name type="common">Western balsam poplar</name>
    <name type="synonym">Populus balsamifera subsp. trichocarpa</name>
    <dbReference type="NCBI Taxonomy" id="3694"/>
    <lineage>
        <taxon>Eukaryota</taxon>
        <taxon>Viridiplantae</taxon>
        <taxon>Streptophyta</taxon>
        <taxon>Embryophyta</taxon>
        <taxon>Tracheophyta</taxon>
        <taxon>Spermatophyta</taxon>
        <taxon>Magnoliopsida</taxon>
        <taxon>eudicotyledons</taxon>
        <taxon>Gunneridae</taxon>
        <taxon>Pentapetalae</taxon>
        <taxon>rosids</taxon>
        <taxon>fabids</taxon>
        <taxon>Malpighiales</taxon>
        <taxon>Salicaceae</taxon>
        <taxon>Saliceae</taxon>
        <taxon>Populus</taxon>
    </lineage>
</organism>
<accession>A0A2K1X0C6</accession>
<reference evidence="2 3" key="1">
    <citation type="journal article" date="2006" name="Science">
        <title>The genome of black cottonwood, Populus trichocarpa (Torr. &amp; Gray).</title>
        <authorList>
            <person name="Tuskan G.A."/>
            <person name="Difazio S."/>
            <person name="Jansson S."/>
            <person name="Bohlmann J."/>
            <person name="Grigoriev I."/>
            <person name="Hellsten U."/>
            <person name="Putnam N."/>
            <person name="Ralph S."/>
            <person name="Rombauts S."/>
            <person name="Salamov A."/>
            <person name="Schein J."/>
            <person name="Sterck L."/>
            <person name="Aerts A."/>
            <person name="Bhalerao R.R."/>
            <person name="Bhalerao R.P."/>
            <person name="Blaudez D."/>
            <person name="Boerjan W."/>
            <person name="Brun A."/>
            <person name="Brunner A."/>
            <person name="Busov V."/>
            <person name="Campbell M."/>
            <person name="Carlson J."/>
            <person name="Chalot M."/>
            <person name="Chapman J."/>
            <person name="Chen G.L."/>
            <person name="Cooper D."/>
            <person name="Coutinho P.M."/>
            <person name="Couturier J."/>
            <person name="Covert S."/>
            <person name="Cronk Q."/>
            <person name="Cunningham R."/>
            <person name="Davis J."/>
            <person name="Degroeve S."/>
            <person name="Dejardin A."/>
            <person name="Depamphilis C."/>
            <person name="Detter J."/>
            <person name="Dirks B."/>
            <person name="Dubchak I."/>
            <person name="Duplessis S."/>
            <person name="Ehlting J."/>
            <person name="Ellis B."/>
            <person name="Gendler K."/>
            <person name="Goodstein D."/>
            <person name="Gribskov M."/>
            <person name="Grimwood J."/>
            <person name="Groover A."/>
            <person name="Gunter L."/>
            <person name="Hamberger B."/>
            <person name="Heinze B."/>
            <person name="Helariutta Y."/>
            <person name="Henrissat B."/>
            <person name="Holligan D."/>
            <person name="Holt R."/>
            <person name="Huang W."/>
            <person name="Islam-Faridi N."/>
            <person name="Jones S."/>
            <person name="Jones-Rhoades M."/>
            <person name="Jorgensen R."/>
            <person name="Joshi C."/>
            <person name="Kangasjarvi J."/>
            <person name="Karlsson J."/>
            <person name="Kelleher C."/>
            <person name="Kirkpatrick R."/>
            <person name="Kirst M."/>
            <person name="Kohler A."/>
            <person name="Kalluri U."/>
            <person name="Larimer F."/>
            <person name="Leebens-Mack J."/>
            <person name="Leple J.C."/>
            <person name="Locascio P."/>
            <person name="Lou Y."/>
            <person name="Lucas S."/>
            <person name="Martin F."/>
            <person name="Montanini B."/>
            <person name="Napoli C."/>
            <person name="Nelson D.R."/>
            <person name="Nelson C."/>
            <person name="Nieminen K."/>
            <person name="Nilsson O."/>
            <person name="Pereda V."/>
            <person name="Peter G."/>
            <person name="Philippe R."/>
            <person name="Pilate G."/>
            <person name="Poliakov A."/>
            <person name="Razumovskaya J."/>
            <person name="Richardson P."/>
            <person name="Rinaldi C."/>
            <person name="Ritland K."/>
            <person name="Rouze P."/>
            <person name="Ryaboy D."/>
            <person name="Schmutz J."/>
            <person name="Schrader J."/>
            <person name="Segerman B."/>
            <person name="Shin H."/>
            <person name="Siddiqui A."/>
            <person name="Sterky F."/>
            <person name="Terry A."/>
            <person name="Tsai C.J."/>
            <person name="Uberbacher E."/>
            <person name="Unneberg P."/>
            <person name="Vahala J."/>
            <person name="Wall K."/>
            <person name="Wessler S."/>
            <person name="Yang G."/>
            <person name="Yin T."/>
            <person name="Douglas C."/>
            <person name="Marra M."/>
            <person name="Sandberg G."/>
            <person name="Van de Peer Y."/>
            <person name="Rokhsar D."/>
        </authorList>
    </citation>
    <scope>NUCLEOTIDE SEQUENCE [LARGE SCALE GENOMIC DNA]</scope>
    <source>
        <strain evidence="3">cv. Nisqually</strain>
    </source>
</reference>
<keyword evidence="3" id="KW-1185">Reference proteome</keyword>
<dbReference type="InterPro" id="IPR050823">
    <property type="entry name" value="Plant_Ser_Thr_Prot_Kinase"/>
</dbReference>
<evidence type="ECO:0000313" key="3">
    <source>
        <dbReference type="Proteomes" id="UP000006729"/>
    </source>
</evidence>
<dbReference type="Gene3D" id="1.10.510.10">
    <property type="entry name" value="Transferase(Phosphotransferase) domain 1"/>
    <property type="match status" value="1"/>
</dbReference>
<dbReference type="GO" id="GO:0004672">
    <property type="term" value="F:protein kinase activity"/>
    <property type="evidence" value="ECO:0007669"/>
    <property type="project" value="InterPro"/>
</dbReference>
<dbReference type="Pfam" id="PF00069">
    <property type="entry name" value="Pkinase"/>
    <property type="match status" value="1"/>
</dbReference>
<dbReference type="InterPro" id="IPR000719">
    <property type="entry name" value="Prot_kinase_dom"/>
</dbReference>
<sequence length="231" mass="26204">MGNFWSCIADSKLRAFTFSQLKAATFNFRSDLVHGKGGFGSVYKGWLKEKVPSQCIKKWPVAVKRLDSSSKQGIRQWRHTFVWSEGSNRLLPWTARVKIAIGMAQGLSYLHTMEKPIVFRDFKSSIVLLDEISDFGLAKWEHTAGNFSKRGHVVGTTGYVAPEYADNGQLYVKSNVYSFGVVLVEMLTGLRAIDKRRPLGQRNLVRWLKPKLPEKNHLKHVIDPRLEGSIP</sequence>
<proteinExistence type="predicted"/>
<dbReference type="PANTHER" id="PTHR45621">
    <property type="entry name" value="OS01G0588500 PROTEIN-RELATED"/>
    <property type="match status" value="1"/>
</dbReference>
<dbReference type="Proteomes" id="UP000006729">
    <property type="component" value="Chromosome 18"/>
</dbReference>
<dbReference type="GO" id="GO:0005524">
    <property type="term" value="F:ATP binding"/>
    <property type="evidence" value="ECO:0007669"/>
    <property type="project" value="InterPro"/>
</dbReference>
<dbReference type="AlphaFoldDB" id="A0A2K1X0C6"/>